<protein>
    <submittedName>
        <fullName evidence="5">NaeI family type II restriction endonuclease</fullName>
    </submittedName>
</protein>
<keyword evidence="2 5" id="KW-0255">Endonuclease</keyword>
<evidence type="ECO:0000313" key="5">
    <source>
        <dbReference type="EMBL" id="MFI2231226.1"/>
    </source>
</evidence>
<dbReference type="InterPro" id="IPR015210">
    <property type="entry name" value="NaeI"/>
</dbReference>
<comment type="caution">
    <text evidence="5">The sequence shown here is derived from an EMBL/GenBank/DDBJ whole genome shotgun (WGS) entry which is preliminary data.</text>
</comment>
<dbReference type="Gene3D" id="3.40.600.10">
    <property type="entry name" value="DNA mismatch repair MutH/Restriction endonuclease, type II"/>
    <property type="match status" value="1"/>
</dbReference>
<dbReference type="InterPro" id="IPR036388">
    <property type="entry name" value="WH-like_DNA-bd_sf"/>
</dbReference>
<gene>
    <name evidence="5" type="ORF">ACH49Z_15380</name>
</gene>
<accession>A0ABW7W0R8</accession>
<sequence>MLSSTGESAQKHKHCPDGKYAYTLGHSRVEWSEMSGLFELPLGEQTPICLEDPQIKDVEAALYRHDPAGDRVARVLRGTLDQLYDGQHTGRWSYDQLMKTEKTHMGTLVEINLQREFKFSDGATMDYLIAGVEVDCKYSMKMGGWQIPPEAIGHLVLVVWASEEAAEWKAGLIRVAATDLNLGTNRDSKKTLNKAAVGRIHWLWRGHGRLAPNLFYQLNASTRERIFNAKARRGNQHGQARVNELFRSVQRKIVRRAELATVAQQDDFMKRARNDGGAREKLRPEGILVLGHQQLDRMIAEELGIPVPTVGEFVSVRVVPYTDSSRAIDSTLIDGCTWRMATSLDEVVPAPNIDRRRP</sequence>
<organism evidence="5 6">
    <name type="scientific">Nocardia testacea</name>
    <dbReference type="NCBI Taxonomy" id="248551"/>
    <lineage>
        <taxon>Bacteria</taxon>
        <taxon>Bacillati</taxon>
        <taxon>Actinomycetota</taxon>
        <taxon>Actinomycetes</taxon>
        <taxon>Mycobacteriales</taxon>
        <taxon>Nocardiaceae</taxon>
        <taxon>Nocardia</taxon>
    </lineage>
</organism>
<evidence type="ECO:0000256" key="3">
    <source>
        <dbReference type="ARBA" id="ARBA00022801"/>
    </source>
</evidence>
<dbReference type="EMBL" id="JBIRYL010000002">
    <property type="protein sequence ID" value="MFI2231226.1"/>
    <property type="molecule type" value="Genomic_DNA"/>
</dbReference>
<dbReference type="Gene3D" id="1.10.10.10">
    <property type="entry name" value="Winged helix-like DNA-binding domain superfamily/Winged helix DNA-binding domain"/>
    <property type="match status" value="1"/>
</dbReference>
<reference evidence="5 6" key="1">
    <citation type="submission" date="2024-10" db="EMBL/GenBank/DDBJ databases">
        <title>The Natural Products Discovery Center: Release of the First 8490 Sequenced Strains for Exploring Actinobacteria Biosynthetic Diversity.</title>
        <authorList>
            <person name="Kalkreuter E."/>
            <person name="Kautsar S.A."/>
            <person name="Yang D."/>
            <person name="Bader C.D."/>
            <person name="Teijaro C.N."/>
            <person name="Fluegel L."/>
            <person name="Davis C.M."/>
            <person name="Simpson J.R."/>
            <person name="Lauterbach L."/>
            <person name="Steele A.D."/>
            <person name="Gui C."/>
            <person name="Meng S."/>
            <person name="Li G."/>
            <person name="Viehrig K."/>
            <person name="Ye F."/>
            <person name="Su P."/>
            <person name="Kiefer A.F."/>
            <person name="Nichols A."/>
            <person name="Cepeda A.J."/>
            <person name="Yan W."/>
            <person name="Fan B."/>
            <person name="Jiang Y."/>
            <person name="Adhikari A."/>
            <person name="Zheng C.-J."/>
            <person name="Schuster L."/>
            <person name="Cowan T.M."/>
            <person name="Smanski M.J."/>
            <person name="Chevrette M.G."/>
            <person name="De Carvalho L.P.S."/>
            <person name="Shen B."/>
        </authorList>
    </citation>
    <scope>NUCLEOTIDE SEQUENCE [LARGE SCALE GENOMIC DNA]</scope>
    <source>
        <strain evidence="5 6">NPDC019377</strain>
    </source>
</reference>
<dbReference type="InterPro" id="IPR011335">
    <property type="entry name" value="Restrct_endonuc-II-like"/>
</dbReference>
<dbReference type="RefSeq" id="WP_397062471.1">
    <property type="nucleotide sequence ID" value="NZ_JBIRYL010000002.1"/>
</dbReference>
<dbReference type="Pfam" id="PF09126">
    <property type="entry name" value="NaeI"/>
    <property type="match status" value="1"/>
</dbReference>
<dbReference type="CDD" id="cd22338">
    <property type="entry name" value="NaeI-like"/>
    <property type="match status" value="1"/>
</dbReference>
<keyword evidence="3" id="KW-0378">Hydrolase</keyword>
<evidence type="ECO:0000256" key="1">
    <source>
        <dbReference type="ARBA" id="ARBA00022722"/>
    </source>
</evidence>
<evidence type="ECO:0000256" key="2">
    <source>
        <dbReference type="ARBA" id="ARBA00022759"/>
    </source>
</evidence>
<evidence type="ECO:0000313" key="6">
    <source>
        <dbReference type="Proteomes" id="UP001611494"/>
    </source>
</evidence>
<dbReference type="SUPFAM" id="SSF52980">
    <property type="entry name" value="Restriction endonuclease-like"/>
    <property type="match status" value="1"/>
</dbReference>
<keyword evidence="6" id="KW-1185">Reference proteome</keyword>
<proteinExistence type="predicted"/>
<dbReference type="Proteomes" id="UP001611494">
    <property type="component" value="Unassembled WGS sequence"/>
</dbReference>
<feature type="domain" description="Type II restriction enzyme NaeI" evidence="4">
    <location>
        <begin position="58"/>
        <end position="349"/>
    </location>
</feature>
<dbReference type="InterPro" id="IPR037057">
    <property type="entry name" value="DNA_rep_MutH/T2_RE_sf"/>
</dbReference>
<keyword evidence="1" id="KW-0540">Nuclease</keyword>
<name>A0ABW7W0R8_9NOCA</name>
<dbReference type="GO" id="GO:0004519">
    <property type="term" value="F:endonuclease activity"/>
    <property type="evidence" value="ECO:0007669"/>
    <property type="project" value="UniProtKB-KW"/>
</dbReference>
<evidence type="ECO:0000259" key="4">
    <source>
        <dbReference type="Pfam" id="PF09126"/>
    </source>
</evidence>